<dbReference type="SUPFAM" id="SSF51215">
    <property type="entry name" value="Regulatory protein AraC"/>
    <property type="match status" value="1"/>
</dbReference>
<dbReference type="RefSeq" id="WP_068367692.1">
    <property type="nucleotide sequence ID" value="NZ_CP033936.1"/>
</dbReference>
<dbReference type="InterPro" id="IPR009057">
    <property type="entry name" value="Homeodomain-like_sf"/>
</dbReference>
<reference evidence="5 6" key="1">
    <citation type="submission" date="2015-04" db="EMBL/GenBank/DDBJ databases">
        <title>Genome sequence of Kerstersia gyiorum CG1.</title>
        <authorList>
            <person name="Greninger A.L."/>
            <person name="Kozyreva V."/>
            <person name="Chaturvedi V."/>
        </authorList>
    </citation>
    <scope>NUCLEOTIDE SEQUENCE [LARGE SCALE GENOMIC DNA]</scope>
    <source>
        <strain evidence="5 6">CG1</strain>
    </source>
</reference>
<dbReference type="InterPro" id="IPR018060">
    <property type="entry name" value="HTH_AraC"/>
</dbReference>
<dbReference type="Pfam" id="PF12833">
    <property type="entry name" value="HTH_18"/>
    <property type="match status" value="1"/>
</dbReference>
<keyword evidence="3" id="KW-0804">Transcription</keyword>
<dbReference type="InterPro" id="IPR050204">
    <property type="entry name" value="AraC_XylS_family_regulators"/>
</dbReference>
<dbReference type="PANTHER" id="PTHR46796:SF2">
    <property type="entry name" value="TRANSCRIPTIONAL REGULATORY PROTEIN"/>
    <property type="match status" value="1"/>
</dbReference>
<name>A0A171KX04_9BURK</name>
<evidence type="ECO:0000256" key="1">
    <source>
        <dbReference type="ARBA" id="ARBA00023015"/>
    </source>
</evidence>
<dbReference type="OrthoDB" id="9809338at2"/>
<evidence type="ECO:0000256" key="3">
    <source>
        <dbReference type="ARBA" id="ARBA00023163"/>
    </source>
</evidence>
<dbReference type="Proteomes" id="UP000078084">
    <property type="component" value="Unassembled WGS sequence"/>
</dbReference>
<dbReference type="InterPro" id="IPR037923">
    <property type="entry name" value="HTH-like"/>
</dbReference>
<keyword evidence="2" id="KW-0238">DNA-binding</keyword>
<dbReference type="PANTHER" id="PTHR46796">
    <property type="entry name" value="HTH-TYPE TRANSCRIPTIONAL ACTIVATOR RHAS-RELATED"/>
    <property type="match status" value="1"/>
</dbReference>
<evidence type="ECO:0000313" key="5">
    <source>
        <dbReference type="EMBL" id="KKO73421.1"/>
    </source>
</evidence>
<dbReference type="PROSITE" id="PS01124">
    <property type="entry name" value="HTH_ARAC_FAMILY_2"/>
    <property type="match status" value="1"/>
</dbReference>
<sequence length="282" mass="30191">MTDHAFNVRRVAGLGMEMVEAQSSRHFGRHIHDDFGIGLILGGAQRSASGRGQVEAMAGDLISVNPGEVHDGMPVGDGPRCWHMLYFSQERMAAALADMADSTGNPVQELAYPVLRHTQARRRFLALYQAAVEASIGGDPLAVDETLPLLLTHLLDRPLPAPVAAHTLVGRANRAKAMIDDAPQAPLSLADLAREAGLSRFQLVRAFAGLTGLTPHAYLVQRRILRARQFIAKGMSLANAALACGFADQSHMTRCFVRNFGFSPGSYARQSRSAAGAVTVAG</sequence>
<dbReference type="Pfam" id="PF02311">
    <property type="entry name" value="AraC_binding"/>
    <property type="match status" value="1"/>
</dbReference>
<protein>
    <submittedName>
        <fullName evidence="5">AraC family transcriptional regulator</fullName>
    </submittedName>
</protein>
<dbReference type="GO" id="GO:0043565">
    <property type="term" value="F:sequence-specific DNA binding"/>
    <property type="evidence" value="ECO:0007669"/>
    <property type="project" value="InterPro"/>
</dbReference>
<evidence type="ECO:0000259" key="4">
    <source>
        <dbReference type="PROSITE" id="PS01124"/>
    </source>
</evidence>
<feature type="domain" description="HTH araC/xylS-type" evidence="4">
    <location>
        <begin position="173"/>
        <end position="270"/>
    </location>
</feature>
<dbReference type="InterPro" id="IPR003313">
    <property type="entry name" value="AraC-bd"/>
</dbReference>
<dbReference type="Gene3D" id="1.10.10.60">
    <property type="entry name" value="Homeodomain-like"/>
    <property type="match status" value="2"/>
</dbReference>
<evidence type="ECO:0000256" key="2">
    <source>
        <dbReference type="ARBA" id="ARBA00023125"/>
    </source>
</evidence>
<gene>
    <name evidence="5" type="ORF">AAV32_00945</name>
</gene>
<dbReference type="SMART" id="SM00342">
    <property type="entry name" value="HTH_ARAC"/>
    <property type="match status" value="1"/>
</dbReference>
<keyword evidence="6" id="KW-1185">Reference proteome</keyword>
<accession>A0A171KX04</accession>
<dbReference type="SUPFAM" id="SSF46689">
    <property type="entry name" value="Homeodomain-like"/>
    <property type="match status" value="2"/>
</dbReference>
<dbReference type="EMBL" id="LBNE01000001">
    <property type="protein sequence ID" value="KKO73421.1"/>
    <property type="molecule type" value="Genomic_DNA"/>
</dbReference>
<keyword evidence="1" id="KW-0805">Transcription regulation</keyword>
<evidence type="ECO:0000313" key="6">
    <source>
        <dbReference type="Proteomes" id="UP000078084"/>
    </source>
</evidence>
<dbReference type="STRING" id="206506.AAV32_00945"/>
<dbReference type="PATRIC" id="fig|206506.3.peg.225"/>
<organism evidence="5 6">
    <name type="scientific">Kerstersia gyiorum</name>
    <dbReference type="NCBI Taxonomy" id="206506"/>
    <lineage>
        <taxon>Bacteria</taxon>
        <taxon>Pseudomonadati</taxon>
        <taxon>Pseudomonadota</taxon>
        <taxon>Betaproteobacteria</taxon>
        <taxon>Burkholderiales</taxon>
        <taxon>Alcaligenaceae</taxon>
        <taxon>Kerstersia</taxon>
    </lineage>
</organism>
<dbReference type="GO" id="GO:0003700">
    <property type="term" value="F:DNA-binding transcription factor activity"/>
    <property type="evidence" value="ECO:0007669"/>
    <property type="project" value="InterPro"/>
</dbReference>
<comment type="caution">
    <text evidence="5">The sequence shown here is derived from an EMBL/GenBank/DDBJ whole genome shotgun (WGS) entry which is preliminary data.</text>
</comment>
<proteinExistence type="predicted"/>
<dbReference type="AlphaFoldDB" id="A0A171KX04"/>